<name>A0ACB5SZQ7_AMBMO</name>
<evidence type="ECO:0000313" key="2">
    <source>
        <dbReference type="Proteomes" id="UP001165064"/>
    </source>
</evidence>
<keyword evidence="2" id="KW-1185">Reference proteome</keyword>
<accession>A0ACB5SZQ7</accession>
<evidence type="ECO:0000313" key="1">
    <source>
        <dbReference type="EMBL" id="GME77959.1"/>
    </source>
</evidence>
<proteinExistence type="predicted"/>
<gene>
    <name evidence="1" type="ORF">Amon02_000324400</name>
</gene>
<reference evidence="1" key="1">
    <citation type="submission" date="2023-04" db="EMBL/GenBank/DDBJ databases">
        <title>Ambrosiozyma monospora NBRC 10751.</title>
        <authorList>
            <person name="Ichikawa N."/>
            <person name="Sato H."/>
            <person name="Tonouchi N."/>
        </authorList>
    </citation>
    <scope>NUCLEOTIDE SEQUENCE</scope>
    <source>
        <strain evidence="1">NBRC 10751</strain>
    </source>
</reference>
<comment type="caution">
    <text evidence="1">The sequence shown here is derived from an EMBL/GenBank/DDBJ whole genome shotgun (WGS) entry which is preliminary data.</text>
</comment>
<dbReference type="Proteomes" id="UP001165064">
    <property type="component" value="Unassembled WGS sequence"/>
</dbReference>
<protein>
    <submittedName>
        <fullName evidence="1">Unnamed protein product</fullName>
    </submittedName>
</protein>
<organism evidence="1 2">
    <name type="scientific">Ambrosiozyma monospora</name>
    <name type="common">Yeast</name>
    <name type="synonym">Endomycopsis monosporus</name>
    <dbReference type="NCBI Taxonomy" id="43982"/>
    <lineage>
        <taxon>Eukaryota</taxon>
        <taxon>Fungi</taxon>
        <taxon>Dikarya</taxon>
        <taxon>Ascomycota</taxon>
        <taxon>Saccharomycotina</taxon>
        <taxon>Pichiomycetes</taxon>
        <taxon>Pichiales</taxon>
        <taxon>Pichiaceae</taxon>
        <taxon>Ambrosiozyma</taxon>
    </lineage>
</organism>
<dbReference type="EMBL" id="BSXS01002016">
    <property type="protein sequence ID" value="GME77959.1"/>
    <property type="molecule type" value="Genomic_DNA"/>
</dbReference>
<sequence>MLSIQSIPNLKIKSFKSSTGSITHGNYVDTLTNCLKSNIIIGKWKISEFFEVYSWTRSTVYPQAKKQRPSHHVFFNINPHVFKEFNCISTTSESPALSAEPPISNTMMAKHVTVTNCLKSNILKMENFNRILRPKFNSRPTGQISHDLNFHRPKNNRGLNR</sequence>